<dbReference type="OrthoDB" id="3630997at2759"/>
<dbReference type="SUPFAM" id="SSF53067">
    <property type="entry name" value="Actin-like ATPase domain"/>
    <property type="match status" value="2"/>
</dbReference>
<evidence type="ECO:0000313" key="2">
    <source>
        <dbReference type="Proteomes" id="UP000309340"/>
    </source>
</evidence>
<dbReference type="PANTHER" id="PTHR14187">
    <property type="entry name" value="ALPHA KINASE/ELONGATION FACTOR 2 KINASE"/>
    <property type="match status" value="1"/>
</dbReference>
<comment type="caution">
    <text evidence="1">The sequence shown here is derived from an EMBL/GenBank/DDBJ whole genome shotgun (WGS) entry which is preliminary data.</text>
</comment>
<accession>A0A4U0XYD5</accession>
<feature type="non-terminal residue" evidence="1">
    <location>
        <position position="1"/>
    </location>
</feature>
<sequence>PTPVDIHTVQFGNDDYCAPQLVAWDESGRFYWGYEVVEALDRQDLKPGAVVGLWKMLLYKTHATSEIADRVRKQLGDHTLDELLTTHFREVLVAVKAWVKSSSPVTADYTDKEIDDLEVEVFLSVPQMWKLPANDRMQRAAKDAGIKHVELVYEPQCAAGYYVSINKHKLPQYLDQDDIALVADVGGGTGDFVSYSFESSSSDGAKVRLQIVGKPEGAMCGSEFVTEEFLKHLRHEAFLEFGPGGFDKLCVEHLGISPAAGISQASVHVENIKKEFSSPKAGPKYIIIYGSQGAKRASWERKIDSKQIEGCFAPVIEEIFACIDRQMTPRTKVIITPGGFGRSNGQFVARGALHRYGDISPRGLPSTESLGIPQNEEYDPKVHLDATKKSGGNTRSCRKPVPDFDIVHQDQFDSEILTVLDRWLPVLQKGEYKIPGLPYVCEKWQQYYAYPDDTHIKVQLLWTDADIKTSDRILKNGKGMLEEHAQLRDEIELYGKAREFPLPPDMAALGFELQDSNDGPVYEIYFRLTLTCDGANVKINLQFAMPHSQLYDDEGNFSPTDVELTADDTREIVAASHNPTPRTAPS</sequence>
<keyword evidence="2" id="KW-1185">Reference proteome</keyword>
<dbReference type="CDD" id="cd10170">
    <property type="entry name" value="ASKHA_NBD_HSP70"/>
    <property type="match status" value="1"/>
</dbReference>
<dbReference type="Proteomes" id="UP000309340">
    <property type="component" value="Unassembled WGS sequence"/>
</dbReference>
<dbReference type="InterPro" id="IPR043129">
    <property type="entry name" value="ATPase_NBD"/>
</dbReference>
<proteinExistence type="predicted"/>
<name>A0A4U0XYD5_9PEZI</name>
<dbReference type="Gene3D" id="3.30.420.40">
    <property type="match status" value="2"/>
</dbReference>
<dbReference type="AlphaFoldDB" id="A0A4U0XYD5"/>
<dbReference type="Gene3D" id="3.90.640.10">
    <property type="entry name" value="Actin, Chain A, domain 4"/>
    <property type="match status" value="1"/>
</dbReference>
<gene>
    <name evidence="1" type="ORF">B0A55_00863</name>
</gene>
<protein>
    <submittedName>
        <fullName evidence="1">Uncharacterized protein</fullName>
    </submittedName>
</protein>
<reference evidence="1 2" key="1">
    <citation type="submission" date="2017-03" db="EMBL/GenBank/DDBJ databases">
        <title>Genomes of endolithic fungi from Antarctica.</title>
        <authorList>
            <person name="Coleine C."/>
            <person name="Masonjones S."/>
            <person name="Stajich J.E."/>
        </authorList>
    </citation>
    <scope>NUCLEOTIDE SEQUENCE [LARGE SCALE GENOMIC DNA]</scope>
    <source>
        <strain evidence="1 2">CCFEE 5184</strain>
    </source>
</reference>
<organism evidence="1 2">
    <name type="scientific">Friedmanniomyces simplex</name>
    <dbReference type="NCBI Taxonomy" id="329884"/>
    <lineage>
        <taxon>Eukaryota</taxon>
        <taxon>Fungi</taxon>
        <taxon>Dikarya</taxon>
        <taxon>Ascomycota</taxon>
        <taxon>Pezizomycotina</taxon>
        <taxon>Dothideomycetes</taxon>
        <taxon>Dothideomycetidae</taxon>
        <taxon>Mycosphaerellales</taxon>
        <taxon>Teratosphaeriaceae</taxon>
        <taxon>Friedmanniomyces</taxon>
    </lineage>
</organism>
<evidence type="ECO:0000313" key="1">
    <source>
        <dbReference type="EMBL" id="TKA83014.1"/>
    </source>
</evidence>
<dbReference type="EMBL" id="NAJQ01000018">
    <property type="protein sequence ID" value="TKA83014.1"/>
    <property type="molecule type" value="Genomic_DNA"/>
</dbReference>
<dbReference type="PANTHER" id="PTHR14187:SF5">
    <property type="entry name" value="HEAT SHOCK 70 KDA PROTEIN 12A"/>
    <property type="match status" value="1"/>
</dbReference>